<accession>A0A6J4QGW1</accession>
<name>A0A6J4QGW1_9ACTN</name>
<dbReference type="AlphaFoldDB" id="A0A6J4QGW1"/>
<sequence>MSVVVLQLAGLPAWRRRGPYMARTRVVDGKDAGSYGS</sequence>
<evidence type="ECO:0000313" key="1">
    <source>
        <dbReference type="EMBL" id="CAA9437247.1"/>
    </source>
</evidence>
<gene>
    <name evidence="1" type="ORF">AVDCRST_MAG78-2123</name>
</gene>
<organism evidence="1">
    <name type="scientific">uncultured Rubrobacteraceae bacterium</name>
    <dbReference type="NCBI Taxonomy" id="349277"/>
    <lineage>
        <taxon>Bacteria</taxon>
        <taxon>Bacillati</taxon>
        <taxon>Actinomycetota</taxon>
        <taxon>Rubrobacteria</taxon>
        <taxon>Rubrobacterales</taxon>
        <taxon>Rubrobacteraceae</taxon>
        <taxon>environmental samples</taxon>
    </lineage>
</organism>
<reference evidence="1" key="1">
    <citation type="submission" date="2020-02" db="EMBL/GenBank/DDBJ databases">
        <authorList>
            <person name="Meier V. D."/>
        </authorList>
    </citation>
    <scope>NUCLEOTIDE SEQUENCE</scope>
    <source>
        <strain evidence="1">AVDCRST_MAG78</strain>
    </source>
</reference>
<dbReference type="EMBL" id="CADCVB010000144">
    <property type="protein sequence ID" value="CAA9437247.1"/>
    <property type="molecule type" value="Genomic_DNA"/>
</dbReference>
<protein>
    <submittedName>
        <fullName evidence="1">Uncharacterized protein</fullName>
    </submittedName>
</protein>
<proteinExistence type="predicted"/>